<dbReference type="Proteomes" id="UP000837857">
    <property type="component" value="Chromosome 26"/>
</dbReference>
<organism evidence="1 2">
    <name type="scientific">Iphiclides podalirius</name>
    <name type="common">scarce swallowtail</name>
    <dbReference type="NCBI Taxonomy" id="110791"/>
    <lineage>
        <taxon>Eukaryota</taxon>
        <taxon>Metazoa</taxon>
        <taxon>Ecdysozoa</taxon>
        <taxon>Arthropoda</taxon>
        <taxon>Hexapoda</taxon>
        <taxon>Insecta</taxon>
        <taxon>Pterygota</taxon>
        <taxon>Neoptera</taxon>
        <taxon>Endopterygota</taxon>
        <taxon>Lepidoptera</taxon>
        <taxon>Glossata</taxon>
        <taxon>Ditrysia</taxon>
        <taxon>Papilionoidea</taxon>
        <taxon>Papilionidae</taxon>
        <taxon>Papilioninae</taxon>
        <taxon>Iphiclides</taxon>
    </lineage>
</organism>
<evidence type="ECO:0000313" key="1">
    <source>
        <dbReference type="EMBL" id="CAH2059769.1"/>
    </source>
</evidence>
<protein>
    <submittedName>
        <fullName evidence="1">Uncharacterized protein</fullName>
    </submittedName>
</protein>
<evidence type="ECO:0000313" key="2">
    <source>
        <dbReference type="Proteomes" id="UP000837857"/>
    </source>
</evidence>
<accession>A0ABN8IJZ0</accession>
<reference evidence="1" key="1">
    <citation type="submission" date="2022-03" db="EMBL/GenBank/DDBJ databases">
        <authorList>
            <person name="Martin H S."/>
        </authorList>
    </citation>
    <scope>NUCLEOTIDE SEQUENCE</scope>
</reference>
<keyword evidence="2" id="KW-1185">Reference proteome</keyword>
<gene>
    <name evidence="1" type="ORF">IPOD504_LOCUS11015</name>
</gene>
<proteinExistence type="predicted"/>
<sequence>MVGPQIRPGIAQVEKSCVCVRCGARSVCGAAPGHAPSVGAALEGVLEKHKPRKVAKRNNLHFIHMHKHEVINICDRHEPRRKLCLVTSPLAQRCLVCTVPPTYLINY</sequence>
<name>A0ABN8IJZ0_9NEOP</name>
<feature type="non-terminal residue" evidence="1">
    <location>
        <position position="107"/>
    </location>
</feature>
<dbReference type="EMBL" id="OW152838">
    <property type="protein sequence ID" value="CAH2059769.1"/>
    <property type="molecule type" value="Genomic_DNA"/>
</dbReference>